<reference evidence="1 3" key="3">
    <citation type="submission" date="2019-07" db="EMBL/GenBank/DDBJ databases">
        <title>Whole genome shotgun sequence of Methylobacterium oxalidis NBRC 107715.</title>
        <authorList>
            <person name="Hosoyama A."/>
            <person name="Uohara A."/>
            <person name="Ohji S."/>
            <person name="Ichikawa N."/>
        </authorList>
    </citation>
    <scope>NUCLEOTIDE SEQUENCE [LARGE SCALE GENOMIC DNA]</scope>
    <source>
        <strain evidence="1 3">NBRC 107715</strain>
    </source>
</reference>
<dbReference type="EMBL" id="BJZU01000167">
    <property type="protein sequence ID" value="GEP07628.1"/>
    <property type="molecule type" value="Genomic_DNA"/>
</dbReference>
<sequence>MRLGPDHYRAVSACGELRNQIDLSVSTQLSLDDMPGCPFERGLVDWNDHGFSLEDFRAAA</sequence>
<comment type="caution">
    <text evidence="1">The sequence shown here is derived from an EMBL/GenBank/DDBJ whole genome shotgun (WGS) entry which is preliminary data.</text>
</comment>
<dbReference type="Proteomes" id="UP000321960">
    <property type="component" value="Unassembled WGS sequence"/>
</dbReference>
<evidence type="ECO:0000313" key="4">
    <source>
        <dbReference type="Proteomes" id="UP001156856"/>
    </source>
</evidence>
<organism evidence="1 3">
    <name type="scientific">Methylobacterium oxalidis</name>
    <dbReference type="NCBI Taxonomy" id="944322"/>
    <lineage>
        <taxon>Bacteria</taxon>
        <taxon>Pseudomonadati</taxon>
        <taxon>Pseudomonadota</taxon>
        <taxon>Alphaproteobacteria</taxon>
        <taxon>Hyphomicrobiales</taxon>
        <taxon>Methylobacteriaceae</taxon>
        <taxon>Methylobacterium</taxon>
    </lineage>
</organism>
<evidence type="ECO:0000313" key="2">
    <source>
        <dbReference type="EMBL" id="GLS65539.1"/>
    </source>
</evidence>
<evidence type="ECO:0000313" key="1">
    <source>
        <dbReference type="EMBL" id="GEP07628.1"/>
    </source>
</evidence>
<keyword evidence="4" id="KW-1185">Reference proteome</keyword>
<evidence type="ECO:0000313" key="3">
    <source>
        <dbReference type="Proteomes" id="UP000321960"/>
    </source>
</evidence>
<dbReference type="EMBL" id="BSPK01000074">
    <property type="protein sequence ID" value="GLS65539.1"/>
    <property type="molecule type" value="Genomic_DNA"/>
</dbReference>
<dbReference type="Proteomes" id="UP001156856">
    <property type="component" value="Unassembled WGS sequence"/>
</dbReference>
<gene>
    <name evidence="2" type="ORF">GCM10007888_39210</name>
    <name evidence="1" type="ORF">MOX02_56660</name>
</gene>
<dbReference type="AlphaFoldDB" id="A0A512JCF7"/>
<accession>A0A512JCF7</accession>
<reference evidence="2" key="4">
    <citation type="submission" date="2023-01" db="EMBL/GenBank/DDBJ databases">
        <title>Draft genome sequence of Methylobacterium oxalidis strain NBRC 107715.</title>
        <authorList>
            <person name="Sun Q."/>
            <person name="Mori K."/>
        </authorList>
    </citation>
    <scope>NUCLEOTIDE SEQUENCE</scope>
    <source>
        <strain evidence="2">NBRC 107715</strain>
    </source>
</reference>
<proteinExistence type="predicted"/>
<protein>
    <submittedName>
        <fullName evidence="1">Uncharacterized protein</fullName>
    </submittedName>
</protein>
<name>A0A512JCF7_9HYPH</name>
<reference evidence="2" key="1">
    <citation type="journal article" date="2014" name="Int. J. Syst. Evol. Microbiol.">
        <title>Complete genome of a new Firmicutes species belonging to the dominant human colonic microbiota ('Ruminococcus bicirculans') reveals two chromosomes and a selective capacity to utilize plant glucans.</title>
        <authorList>
            <consortium name="NISC Comparative Sequencing Program"/>
            <person name="Wegmann U."/>
            <person name="Louis P."/>
            <person name="Goesmann A."/>
            <person name="Henrissat B."/>
            <person name="Duncan S.H."/>
            <person name="Flint H.J."/>
        </authorList>
    </citation>
    <scope>NUCLEOTIDE SEQUENCE</scope>
    <source>
        <strain evidence="2">NBRC 107715</strain>
    </source>
</reference>
<reference evidence="4" key="2">
    <citation type="journal article" date="2019" name="Int. J. Syst. Evol. Microbiol.">
        <title>The Global Catalogue of Microorganisms (GCM) 10K type strain sequencing project: providing services to taxonomists for standard genome sequencing and annotation.</title>
        <authorList>
            <consortium name="The Broad Institute Genomics Platform"/>
            <consortium name="The Broad Institute Genome Sequencing Center for Infectious Disease"/>
            <person name="Wu L."/>
            <person name="Ma J."/>
        </authorList>
    </citation>
    <scope>NUCLEOTIDE SEQUENCE [LARGE SCALE GENOMIC DNA]</scope>
    <source>
        <strain evidence="4">NBRC 107715</strain>
    </source>
</reference>